<accession>A4U8P8</accession>
<dbReference type="CDD" id="cd11589">
    <property type="entry name" value="Agmatinase_like_1"/>
    <property type="match status" value="1"/>
</dbReference>
<evidence type="ECO:0000256" key="1">
    <source>
        <dbReference type="ARBA" id="ARBA00022723"/>
    </source>
</evidence>
<dbReference type="GO" id="GO:0008783">
    <property type="term" value="F:agmatinase activity"/>
    <property type="evidence" value="ECO:0007669"/>
    <property type="project" value="TreeGrafter"/>
</dbReference>
<dbReference type="Pfam" id="PF00491">
    <property type="entry name" value="Arginase"/>
    <property type="match status" value="1"/>
</dbReference>
<dbReference type="GO" id="GO:0046872">
    <property type="term" value="F:metal ion binding"/>
    <property type="evidence" value="ECO:0007669"/>
    <property type="project" value="UniProtKB-KW"/>
</dbReference>
<organism evidence="5">
    <name type="scientific">Aplysina aerophoba bacterial symbiont clone pAPKS18</name>
    <dbReference type="NCBI Taxonomy" id="377637"/>
    <lineage>
        <taxon>Bacteria</taxon>
        <taxon>environmental samples</taxon>
    </lineage>
</organism>
<feature type="binding site" evidence="3">
    <location>
        <position position="243"/>
    </location>
    <ligand>
        <name>Mn(2+)</name>
        <dbReference type="ChEBI" id="CHEBI:29035"/>
        <label>1</label>
    </ligand>
</feature>
<dbReference type="AlphaFoldDB" id="A4U8P8"/>
<dbReference type="InterPro" id="IPR006035">
    <property type="entry name" value="Ureohydrolase"/>
</dbReference>
<protein>
    <submittedName>
        <fullName evidence="5">Agmatinase</fullName>
    </submittedName>
</protein>
<dbReference type="PROSITE" id="PS51409">
    <property type="entry name" value="ARGINASE_2"/>
    <property type="match status" value="1"/>
</dbReference>
<feature type="binding site" evidence="3">
    <location>
        <position position="241"/>
    </location>
    <ligand>
        <name>Mn(2+)</name>
        <dbReference type="ChEBI" id="CHEBI:29035"/>
        <label>1</label>
    </ligand>
</feature>
<reference evidence="5" key="1">
    <citation type="journal article" date="2007" name="Appl. Environ. Microbiol.">
        <title>Widespread occurrence and genomic context of unusually small polyketide synthase genes in microbial consortia associated with marine sponges.</title>
        <authorList>
            <person name="Fieseler L."/>
            <person name="Hentschel U."/>
            <person name="Grozdanov L."/>
            <person name="Schirmer A."/>
            <person name="Wen G."/>
            <person name="Platzer M."/>
            <person name="Hrvatin S."/>
            <person name="Butzke D."/>
            <person name="Zimmermann K."/>
            <person name="Piel J."/>
        </authorList>
    </citation>
    <scope>NUCLEOTIDE SEQUENCE</scope>
</reference>
<feature type="binding site" evidence="3">
    <location>
        <position position="156"/>
    </location>
    <ligand>
        <name>Mn(2+)</name>
        <dbReference type="ChEBI" id="CHEBI:29035"/>
        <label>1</label>
    </ligand>
</feature>
<dbReference type="EMBL" id="DQ438987">
    <property type="protein sequence ID" value="ABE03900.1"/>
    <property type="molecule type" value="Genomic_DNA"/>
</dbReference>
<keyword evidence="1 3" id="KW-0479">Metal-binding</keyword>
<proteinExistence type="inferred from homology"/>
<dbReference type="PIRSF" id="PIRSF036979">
    <property type="entry name" value="Arginase"/>
    <property type="match status" value="1"/>
</dbReference>
<feature type="binding site" evidence="3">
    <location>
        <position position="154"/>
    </location>
    <ligand>
        <name>Mn(2+)</name>
        <dbReference type="ChEBI" id="CHEBI:29035"/>
        <label>1</label>
    </ligand>
</feature>
<dbReference type="PANTHER" id="PTHR11358">
    <property type="entry name" value="ARGINASE/AGMATINASE"/>
    <property type="match status" value="1"/>
</dbReference>
<dbReference type="InterPro" id="IPR023696">
    <property type="entry name" value="Ureohydrolase_dom_sf"/>
</dbReference>
<feature type="binding site" evidence="3">
    <location>
        <position position="134"/>
    </location>
    <ligand>
        <name>Mn(2+)</name>
        <dbReference type="ChEBI" id="CHEBI:29035"/>
        <label>1</label>
    </ligand>
</feature>
<keyword evidence="2" id="KW-0378">Hydrolase</keyword>
<evidence type="ECO:0000313" key="5">
    <source>
        <dbReference type="EMBL" id="ABE03900.1"/>
    </source>
</evidence>
<feature type="binding site" evidence="3">
    <location>
        <position position="158"/>
    </location>
    <ligand>
        <name>Mn(2+)</name>
        <dbReference type="ChEBI" id="CHEBI:29035"/>
        <label>1</label>
    </ligand>
</feature>
<comment type="similarity">
    <text evidence="4">Belongs to the arginase family.</text>
</comment>
<dbReference type="PANTHER" id="PTHR11358:SF26">
    <property type="entry name" value="GUANIDINO ACID HYDROLASE, MITOCHONDRIAL"/>
    <property type="match status" value="1"/>
</dbReference>
<dbReference type="Gene3D" id="3.40.800.10">
    <property type="entry name" value="Ureohydrolase domain"/>
    <property type="match status" value="1"/>
</dbReference>
<comment type="cofactor">
    <cofactor evidence="3">
        <name>Mn(2+)</name>
        <dbReference type="ChEBI" id="CHEBI:29035"/>
    </cofactor>
    <text evidence="3">Binds 2 manganese ions per subunit.</text>
</comment>
<sequence>MQINMQGPAGRYNPPYGGIATFLRQDYCDDIATLDADYAILGTPIDEGSPFMGGSRFAPRSIREHSLRFGSAGYYDSLTGKSYLVEETANRRIVDVGDSDILTTNVERTFDNITADVAGILERGAMPVIIGGDHSVTYPVVRAFGEPMHVMHFDAHLDYQPFVHDLRFTNGHAFRHIKPMSHVLSLTQIGIRSLRSALQEFIDARAEGSHIVTMDDIRRLGPESFVHETFPRGEKMYVSIDVDVLDMSLVPGCVSAEPNGMLYAELRDILRATARHMDVIGFDFVEVNPQLDVGTGVTSYLGAHTMLEFLGAIAEAKAARR</sequence>
<evidence type="ECO:0000256" key="4">
    <source>
        <dbReference type="PROSITE-ProRule" id="PRU00742"/>
    </source>
</evidence>
<keyword evidence="3" id="KW-0464">Manganese</keyword>
<evidence type="ECO:0000256" key="2">
    <source>
        <dbReference type="ARBA" id="ARBA00022801"/>
    </source>
</evidence>
<dbReference type="SUPFAM" id="SSF52768">
    <property type="entry name" value="Arginase/deacetylase"/>
    <property type="match status" value="1"/>
</dbReference>
<name>A4U8P8_9BACT</name>
<evidence type="ECO:0000256" key="3">
    <source>
        <dbReference type="PIRSR" id="PIRSR036979-1"/>
    </source>
</evidence>
<dbReference type="GO" id="GO:0033389">
    <property type="term" value="P:putrescine biosynthetic process from arginine, via agmatine"/>
    <property type="evidence" value="ECO:0007669"/>
    <property type="project" value="TreeGrafter"/>
</dbReference>